<reference evidence="3" key="1">
    <citation type="submission" date="2014-12" db="EMBL/GenBank/DDBJ databases">
        <title>Genome Sequence of Valsa Canker Pathogens Uncovers a Specific Adaption of Colonization on Woody Bark.</title>
        <authorList>
            <person name="Yin Z."/>
            <person name="Liu H."/>
            <person name="Gao X."/>
            <person name="Li Z."/>
            <person name="Song N."/>
            <person name="Ke X."/>
            <person name="Dai Q."/>
            <person name="Wu Y."/>
            <person name="Sun Y."/>
            <person name="Xu J.-R."/>
            <person name="Kang Z.K."/>
            <person name="Wang L."/>
            <person name="Huang L."/>
        </authorList>
    </citation>
    <scope>NUCLEOTIDE SEQUENCE [LARGE SCALE GENOMIC DNA]</scope>
    <source>
        <strain evidence="3">03-8</strain>
    </source>
</reference>
<dbReference type="InterPro" id="IPR057678">
    <property type="entry name" value="DUF7918"/>
</dbReference>
<evidence type="ECO:0000313" key="3">
    <source>
        <dbReference type="EMBL" id="KUI73783.1"/>
    </source>
</evidence>
<dbReference type="OrthoDB" id="3364132at2759"/>
<dbReference type="PANTHER" id="PTHR36223:SF1">
    <property type="entry name" value="TRANSCRIPTION ELONGATION FACTOR EAF N-TERMINAL DOMAIN-CONTAINING PROTEIN"/>
    <property type="match status" value="1"/>
</dbReference>
<evidence type="ECO:0000256" key="1">
    <source>
        <dbReference type="SAM" id="MobiDB-lite"/>
    </source>
</evidence>
<feature type="region of interest" description="Disordered" evidence="1">
    <location>
        <begin position="265"/>
        <end position="291"/>
    </location>
</feature>
<feature type="domain" description="DUF7918" evidence="2">
    <location>
        <begin position="8"/>
        <end position="240"/>
    </location>
</feature>
<proteinExistence type="predicted"/>
<keyword evidence="4" id="KW-1185">Reference proteome</keyword>
<dbReference type="PANTHER" id="PTHR36223">
    <property type="entry name" value="BETA-LACTAMASE-TYPE TRANSPEPTIDASE FOLD DOMAIN CONTAINING PROTEIN"/>
    <property type="match status" value="1"/>
</dbReference>
<dbReference type="AlphaFoldDB" id="A0A194WCG4"/>
<protein>
    <recommendedName>
        <fullName evidence="2">DUF7918 domain-containing protein</fullName>
    </recommendedName>
</protein>
<dbReference type="Pfam" id="PF25534">
    <property type="entry name" value="DUF7918"/>
    <property type="match status" value="1"/>
</dbReference>
<dbReference type="EMBL" id="CM003108">
    <property type="protein sequence ID" value="KUI73783.1"/>
    <property type="molecule type" value="Genomic_DNA"/>
</dbReference>
<organism evidence="3 4">
    <name type="scientific">Cytospora mali</name>
    <name type="common">Apple Valsa canker fungus</name>
    <name type="synonym">Valsa mali</name>
    <dbReference type="NCBI Taxonomy" id="578113"/>
    <lineage>
        <taxon>Eukaryota</taxon>
        <taxon>Fungi</taxon>
        <taxon>Dikarya</taxon>
        <taxon>Ascomycota</taxon>
        <taxon>Pezizomycotina</taxon>
        <taxon>Sordariomycetes</taxon>
        <taxon>Sordariomycetidae</taxon>
        <taxon>Diaporthales</taxon>
        <taxon>Cytosporaceae</taxon>
        <taxon>Cytospora</taxon>
    </lineage>
</organism>
<sequence length="309" mass="33875">MAIIEELGIEAKILVDGSAATEYTPDEEPEIEGDNFGPSTRVCCRYVEAIDNAHFALHAGIASVNSPGNKWLEESWENGFSFGISIDGGKTVSSQIVQQYQYDTLQGVIDGQTGTIRKFRFASVSTVDDASKNRVAKDLKAAKNLGLIRLVIRRVVVTSITRNSASPIDTSNLANGEISLAEKALKGKAISHGTTLSAPVRYNALFVSTSPVDPKDSPFAVFYFKYRSKEALQQELIIPRPRSLSMESDVDNLSPEELRRLARERLSQMRGNKRSGVKADSEEASGSSRPYKLVKIEGDKRAIDLTEDD</sequence>
<evidence type="ECO:0000313" key="4">
    <source>
        <dbReference type="Proteomes" id="UP000078559"/>
    </source>
</evidence>
<name>A0A194WCG4_CYTMA</name>
<evidence type="ECO:0000259" key="2">
    <source>
        <dbReference type="Pfam" id="PF25534"/>
    </source>
</evidence>
<gene>
    <name evidence="3" type="ORF">VM1G_09341</name>
</gene>
<dbReference type="Proteomes" id="UP000078559">
    <property type="component" value="Chromosome 11"/>
</dbReference>
<accession>A0A194WCG4</accession>